<feature type="compositionally biased region" description="Polar residues" evidence="1">
    <location>
        <begin position="64"/>
        <end position="76"/>
    </location>
</feature>
<dbReference type="EMBL" id="BLXT01002217">
    <property type="protein sequence ID" value="GFN92052.1"/>
    <property type="molecule type" value="Genomic_DNA"/>
</dbReference>
<feature type="region of interest" description="Disordered" evidence="1">
    <location>
        <begin position="109"/>
        <end position="134"/>
    </location>
</feature>
<organism evidence="2 3">
    <name type="scientific">Plakobranchus ocellatus</name>
    <dbReference type="NCBI Taxonomy" id="259542"/>
    <lineage>
        <taxon>Eukaryota</taxon>
        <taxon>Metazoa</taxon>
        <taxon>Spiralia</taxon>
        <taxon>Lophotrochozoa</taxon>
        <taxon>Mollusca</taxon>
        <taxon>Gastropoda</taxon>
        <taxon>Heterobranchia</taxon>
        <taxon>Euthyneura</taxon>
        <taxon>Panpulmonata</taxon>
        <taxon>Sacoglossa</taxon>
        <taxon>Placobranchoidea</taxon>
        <taxon>Plakobranchidae</taxon>
        <taxon>Plakobranchus</taxon>
    </lineage>
</organism>
<proteinExistence type="predicted"/>
<reference evidence="2 3" key="1">
    <citation type="journal article" date="2021" name="Elife">
        <title>Chloroplast acquisition without the gene transfer in kleptoplastic sea slugs, Plakobranchus ocellatus.</title>
        <authorList>
            <person name="Maeda T."/>
            <person name="Takahashi S."/>
            <person name="Yoshida T."/>
            <person name="Shimamura S."/>
            <person name="Takaki Y."/>
            <person name="Nagai Y."/>
            <person name="Toyoda A."/>
            <person name="Suzuki Y."/>
            <person name="Arimoto A."/>
            <person name="Ishii H."/>
            <person name="Satoh N."/>
            <person name="Nishiyama T."/>
            <person name="Hasebe M."/>
            <person name="Maruyama T."/>
            <person name="Minagawa J."/>
            <person name="Obokata J."/>
            <person name="Shigenobu S."/>
        </authorList>
    </citation>
    <scope>NUCLEOTIDE SEQUENCE [LARGE SCALE GENOMIC DNA]</scope>
</reference>
<sequence length="134" mass="15320">MKGMLPFRGMKRIRKSLKELMDRLMNDGRARYDTTAMSVTGDTVPSSWRISTGSPPVSTRGLGSFTTATQGDSTAAQIEKQDSMRLEPLEEATTYIFQYRFNHAAVYGRREDRSPEQAVRSVYSRRHYSEERSQ</sequence>
<gene>
    <name evidence="2" type="ORF">PoB_001855800</name>
</gene>
<dbReference type="Proteomes" id="UP000735302">
    <property type="component" value="Unassembled WGS sequence"/>
</dbReference>
<evidence type="ECO:0000313" key="2">
    <source>
        <dbReference type="EMBL" id="GFN92052.1"/>
    </source>
</evidence>
<evidence type="ECO:0000256" key="1">
    <source>
        <dbReference type="SAM" id="MobiDB-lite"/>
    </source>
</evidence>
<feature type="region of interest" description="Disordered" evidence="1">
    <location>
        <begin position="43"/>
        <end position="78"/>
    </location>
</feature>
<feature type="compositionally biased region" description="Polar residues" evidence="1">
    <location>
        <begin position="43"/>
        <end position="57"/>
    </location>
</feature>
<name>A0AAV3ZBS1_9GAST</name>
<accession>A0AAV3ZBS1</accession>
<protein>
    <submittedName>
        <fullName evidence="2">Uncharacterized protein</fullName>
    </submittedName>
</protein>
<dbReference type="AlphaFoldDB" id="A0AAV3ZBS1"/>
<evidence type="ECO:0000313" key="3">
    <source>
        <dbReference type="Proteomes" id="UP000735302"/>
    </source>
</evidence>
<keyword evidence="3" id="KW-1185">Reference proteome</keyword>
<comment type="caution">
    <text evidence="2">The sequence shown here is derived from an EMBL/GenBank/DDBJ whole genome shotgun (WGS) entry which is preliminary data.</text>
</comment>